<feature type="compositionally biased region" description="Low complexity" evidence="1">
    <location>
        <begin position="1"/>
        <end position="15"/>
    </location>
</feature>
<organism evidence="2 3">
    <name type="scientific">Datura stramonium</name>
    <name type="common">Jimsonweed</name>
    <name type="synonym">Common thornapple</name>
    <dbReference type="NCBI Taxonomy" id="4076"/>
    <lineage>
        <taxon>Eukaryota</taxon>
        <taxon>Viridiplantae</taxon>
        <taxon>Streptophyta</taxon>
        <taxon>Embryophyta</taxon>
        <taxon>Tracheophyta</taxon>
        <taxon>Spermatophyta</taxon>
        <taxon>Magnoliopsida</taxon>
        <taxon>eudicotyledons</taxon>
        <taxon>Gunneridae</taxon>
        <taxon>Pentapetalae</taxon>
        <taxon>asterids</taxon>
        <taxon>lamiids</taxon>
        <taxon>Solanales</taxon>
        <taxon>Solanaceae</taxon>
        <taxon>Solanoideae</taxon>
        <taxon>Datureae</taxon>
        <taxon>Datura</taxon>
    </lineage>
</organism>
<feature type="compositionally biased region" description="Low complexity" evidence="1">
    <location>
        <begin position="25"/>
        <end position="40"/>
    </location>
</feature>
<comment type="caution">
    <text evidence="2">The sequence shown here is derived from an EMBL/GenBank/DDBJ whole genome shotgun (WGS) entry which is preliminary data.</text>
</comment>
<dbReference type="Proteomes" id="UP000823775">
    <property type="component" value="Unassembled WGS sequence"/>
</dbReference>
<reference evidence="2 3" key="1">
    <citation type="journal article" date="2021" name="BMC Genomics">
        <title>Datura genome reveals duplications of psychoactive alkaloid biosynthetic genes and high mutation rate following tissue culture.</title>
        <authorList>
            <person name="Rajewski A."/>
            <person name="Carter-House D."/>
            <person name="Stajich J."/>
            <person name="Litt A."/>
        </authorList>
    </citation>
    <scope>NUCLEOTIDE SEQUENCE [LARGE SCALE GENOMIC DNA]</scope>
    <source>
        <strain evidence="2">AR-01</strain>
    </source>
</reference>
<evidence type="ECO:0000313" key="2">
    <source>
        <dbReference type="EMBL" id="MCD7456881.1"/>
    </source>
</evidence>
<feature type="non-terminal residue" evidence="2">
    <location>
        <position position="1"/>
    </location>
</feature>
<sequence length="180" mass="19972">PATSVGYPYSLSPLSPRQPPSANTSPSSLFPSVSFISSPLTAGEPPEKTTAPPDAPLHQRNTIDENKNRLSQRSKNDQETSRHCVSSLPLVRSDCFNRQSNPSIYLCSSSTKAPLHAIVAISPAKSEGCFDDSRPLVSDRFDNRIGLRFGRFKVARFALFFIVISRSRIRSLLMMDYQIR</sequence>
<feature type="region of interest" description="Disordered" evidence="1">
    <location>
        <begin position="1"/>
        <end position="83"/>
    </location>
</feature>
<gene>
    <name evidence="2" type="ORF">HAX54_033474</name>
</gene>
<accession>A0ABS8SDB7</accession>
<keyword evidence="3" id="KW-1185">Reference proteome</keyword>
<proteinExistence type="predicted"/>
<feature type="compositionally biased region" description="Basic and acidic residues" evidence="1">
    <location>
        <begin position="61"/>
        <end position="82"/>
    </location>
</feature>
<protein>
    <submittedName>
        <fullName evidence="2">Uncharacterized protein</fullName>
    </submittedName>
</protein>
<evidence type="ECO:0000313" key="3">
    <source>
        <dbReference type="Proteomes" id="UP000823775"/>
    </source>
</evidence>
<dbReference type="EMBL" id="JACEIK010000429">
    <property type="protein sequence ID" value="MCD7456881.1"/>
    <property type="molecule type" value="Genomic_DNA"/>
</dbReference>
<evidence type="ECO:0000256" key="1">
    <source>
        <dbReference type="SAM" id="MobiDB-lite"/>
    </source>
</evidence>
<name>A0ABS8SDB7_DATST</name>